<dbReference type="SUPFAM" id="SSF55931">
    <property type="entry name" value="Glutamine synthetase/guanido kinase"/>
    <property type="match status" value="1"/>
</dbReference>
<comment type="catalytic activity">
    <reaction evidence="4 5 6">
        <text>L-cysteine + L-glutamate + ATP = gamma-L-glutamyl-L-cysteine + ADP + phosphate + H(+)</text>
        <dbReference type="Rhea" id="RHEA:13285"/>
        <dbReference type="ChEBI" id="CHEBI:15378"/>
        <dbReference type="ChEBI" id="CHEBI:29985"/>
        <dbReference type="ChEBI" id="CHEBI:30616"/>
        <dbReference type="ChEBI" id="CHEBI:35235"/>
        <dbReference type="ChEBI" id="CHEBI:43474"/>
        <dbReference type="ChEBI" id="CHEBI:58173"/>
        <dbReference type="ChEBI" id="CHEBI:456216"/>
        <dbReference type="EC" id="6.3.2.2"/>
    </reaction>
</comment>
<dbReference type="Gene3D" id="3.30.590.20">
    <property type="match status" value="1"/>
</dbReference>
<dbReference type="GO" id="GO:0005524">
    <property type="term" value="F:ATP binding"/>
    <property type="evidence" value="ECO:0007669"/>
    <property type="project" value="UniProtKB-UniRule"/>
</dbReference>
<organism evidence="7 8">
    <name type="scientific">Halostreptopolyspora alba</name>
    <dbReference type="NCBI Taxonomy" id="2487137"/>
    <lineage>
        <taxon>Bacteria</taxon>
        <taxon>Bacillati</taxon>
        <taxon>Actinomycetota</taxon>
        <taxon>Actinomycetes</taxon>
        <taxon>Streptosporangiales</taxon>
        <taxon>Nocardiopsidaceae</taxon>
        <taxon>Halostreptopolyspora</taxon>
    </lineage>
</organism>
<sequence>MTYLTESDVHNYVNGICFKTGPPGRVGIETEWLVTDQQRPHLPVPLPQLQALVEEAGPLPNGSAVTFEPGGQLELSSPPLRGPATTCSALAADLAHIEKRLNEAGLHLEGNGLDPHRSPTRQLALPRYVAMERYFDGGGGPSGRAMMCSTASLQVCLDIGADRADLERRWRLVHRLGPVLLAAFANSPRWRGRPTGWRSTRWAIWAAIDSSRTRPAASDDPVSDWTGYALAARTMAVPRADGPWLVDPGIAFGAWVAGDRTPRPTSEDLEYHLSTLFPPVRPRGWLELRMVDALPEPWWPVPVAVAAALVDDPAAARVASGATERLCGGSGPGRGVWLAAARDALTDRGIAACARVCFAAACEALAGMGAASLVPVVEEYRERYVERGRCPADDQLATGGEL</sequence>
<dbReference type="PANTHER" id="PTHR34378">
    <property type="entry name" value="GLUTAMATE--CYSTEINE LIGASE, CHLOROPLASTIC"/>
    <property type="match status" value="1"/>
</dbReference>
<dbReference type="Pfam" id="PF04107">
    <property type="entry name" value="GCS2"/>
    <property type="match status" value="1"/>
</dbReference>
<comment type="caution">
    <text evidence="7">The sequence shown here is derived from an EMBL/GenBank/DDBJ whole genome shotgun (WGS) entry which is preliminary data.</text>
</comment>
<dbReference type="InterPro" id="IPR035434">
    <property type="entry name" value="GCL_bact_plant"/>
</dbReference>
<dbReference type="AlphaFoldDB" id="A0A3N0DY43"/>
<protein>
    <recommendedName>
        <fullName evidence="5">Glutamate--cysteine ligase EgtA</fullName>
        <ecNumber evidence="5">6.3.2.2</ecNumber>
    </recommendedName>
    <alternativeName>
        <fullName evidence="5">Gamma-glutamylcysteine synthase</fullName>
        <shortName evidence="5">GCS</shortName>
        <shortName evidence="5">Gamma-ECS</shortName>
    </alternativeName>
</protein>
<keyword evidence="2 5" id="KW-0547">Nucleotide-binding</keyword>
<keyword evidence="8" id="KW-1185">Reference proteome</keyword>
<comment type="similarity">
    <text evidence="5 6">Belongs to the glutamate--cysteine ligase type 2 family. EgtA subfamily.</text>
</comment>
<dbReference type="Proteomes" id="UP000269198">
    <property type="component" value="Unassembled WGS sequence"/>
</dbReference>
<dbReference type="InterPro" id="IPR017809">
    <property type="entry name" value="EgtA_Actinobacteria"/>
</dbReference>
<accession>A0A3N0DY43</accession>
<dbReference type="InterPro" id="IPR006336">
    <property type="entry name" value="GCS2"/>
</dbReference>
<dbReference type="EMBL" id="RJMB01000039">
    <property type="protein sequence ID" value="RNL80528.1"/>
    <property type="molecule type" value="Genomic_DNA"/>
</dbReference>
<gene>
    <name evidence="5 7" type="primary">egtA</name>
    <name evidence="7" type="ORF">EFW17_23155</name>
</gene>
<comment type="pathway">
    <text evidence="5">Amino-acid biosynthesis; ergothioneine biosynthesis.</text>
</comment>
<comment type="function">
    <text evidence="5">Catalyzes the synthesis of gamma-glutamylcysteine (gamma-GC). This compound is used as substrate for the biosynthesis of the low-molecular thiol compound ergothioneine.</text>
</comment>
<evidence type="ECO:0000256" key="1">
    <source>
        <dbReference type="ARBA" id="ARBA00022598"/>
    </source>
</evidence>
<dbReference type="GO" id="GO:0006750">
    <property type="term" value="P:glutathione biosynthetic process"/>
    <property type="evidence" value="ECO:0007669"/>
    <property type="project" value="UniProtKB-UniRule"/>
</dbReference>
<dbReference type="InterPro" id="IPR014746">
    <property type="entry name" value="Gln_synth/guanido_kin_cat_dom"/>
</dbReference>
<dbReference type="PANTHER" id="PTHR34378:SF1">
    <property type="entry name" value="GLUTAMATE--CYSTEINE LIGASE, CHLOROPLASTIC"/>
    <property type="match status" value="1"/>
</dbReference>
<evidence type="ECO:0000256" key="4">
    <source>
        <dbReference type="ARBA" id="ARBA00048819"/>
    </source>
</evidence>
<evidence type="ECO:0000256" key="5">
    <source>
        <dbReference type="HAMAP-Rule" id="MF_02034"/>
    </source>
</evidence>
<keyword evidence="1 5" id="KW-0436">Ligase</keyword>
<dbReference type="HAMAP" id="MF_02034">
    <property type="entry name" value="EgtA"/>
    <property type="match status" value="1"/>
</dbReference>
<evidence type="ECO:0000313" key="8">
    <source>
        <dbReference type="Proteomes" id="UP000269198"/>
    </source>
</evidence>
<keyword evidence="3 5" id="KW-0067">ATP-binding</keyword>
<dbReference type="PIRSF" id="PIRSF017901">
    <property type="entry name" value="GCL"/>
    <property type="match status" value="1"/>
</dbReference>
<dbReference type="OrthoDB" id="9780152at2"/>
<reference evidence="7 8" key="1">
    <citation type="submission" date="2018-11" db="EMBL/GenBank/DDBJ databases">
        <title>The genome draft of YIM 96095.</title>
        <authorList>
            <person name="Tang S.-K."/>
            <person name="Chunyu W.-X."/>
            <person name="Feng Y.-Z."/>
        </authorList>
    </citation>
    <scope>NUCLEOTIDE SEQUENCE [LARGE SCALE GENOMIC DNA]</scope>
    <source>
        <strain evidence="7 8">YIM 96095</strain>
    </source>
</reference>
<evidence type="ECO:0000313" key="7">
    <source>
        <dbReference type="EMBL" id="RNL80528.1"/>
    </source>
</evidence>
<evidence type="ECO:0000256" key="2">
    <source>
        <dbReference type="ARBA" id="ARBA00022741"/>
    </source>
</evidence>
<dbReference type="GO" id="GO:0004357">
    <property type="term" value="F:glutamate-cysteine ligase activity"/>
    <property type="evidence" value="ECO:0007669"/>
    <property type="project" value="UniProtKB-UniRule"/>
</dbReference>
<dbReference type="NCBIfam" id="TIGR03444">
    <property type="entry name" value="EgtA_Cys_ligase"/>
    <property type="match status" value="1"/>
</dbReference>
<dbReference type="UniPathway" id="UPA01014"/>
<proteinExistence type="inferred from homology"/>
<dbReference type="GO" id="GO:0052699">
    <property type="term" value="P:ergothioneine biosynthetic process"/>
    <property type="evidence" value="ECO:0007669"/>
    <property type="project" value="UniProtKB-UniRule"/>
</dbReference>
<name>A0A3N0DY43_9ACTN</name>
<dbReference type="EC" id="6.3.2.2" evidence="5"/>
<evidence type="ECO:0000256" key="6">
    <source>
        <dbReference type="PIRNR" id="PIRNR017901"/>
    </source>
</evidence>
<evidence type="ECO:0000256" key="3">
    <source>
        <dbReference type="ARBA" id="ARBA00022840"/>
    </source>
</evidence>
<dbReference type="RefSeq" id="WP_123203565.1">
    <property type="nucleotide sequence ID" value="NZ_RJMB01000039.1"/>
</dbReference>